<organism evidence="2 3">
    <name type="scientific">Sus scrofa</name>
    <name type="common">Pig</name>
    <dbReference type="NCBI Taxonomy" id="9823"/>
    <lineage>
        <taxon>Eukaryota</taxon>
        <taxon>Metazoa</taxon>
        <taxon>Chordata</taxon>
        <taxon>Craniata</taxon>
        <taxon>Vertebrata</taxon>
        <taxon>Euteleostomi</taxon>
        <taxon>Mammalia</taxon>
        <taxon>Eutheria</taxon>
        <taxon>Laurasiatheria</taxon>
        <taxon>Artiodactyla</taxon>
        <taxon>Suina</taxon>
        <taxon>Suidae</taxon>
        <taxon>Sus</taxon>
    </lineage>
</organism>
<dbReference type="AlphaFoldDB" id="A0A4X1VNE0"/>
<keyword evidence="1" id="KW-0472">Membrane</keyword>
<dbReference type="Proteomes" id="UP000314985">
    <property type="component" value="Chromosome 6"/>
</dbReference>
<protein>
    <submittedName>
        <fullName evidence="2">Uncharacterized protein</fullName>
    </submittedName>
</protein>
<name>A0A4X1VNE0_PIG</name>
<feature type="transmembrane region" description="Helical" evidence="1">
    <location>
        <begin position="31"/>
        <end position="57"/>
    </location>
</feature>
<proteinExistence type="predicted"/>
<accession>A0A4X1VNE0</accession>
<dbReference type="Ensembl" id="ENSSSCT00070051223.1">
    <property type="protein sequence ID" value="ENSSSCP00070043323.1"/>
    <property type="gene ID" value="ENSSSCG00070025623.1"/>
</dbReference>
<sequence length="64" mass="7758">MYTYFIIWDYNPILCYLFGCSNYPSFGRWDLFQVGSCFPLACPILLFFVSFLTFWCYKIFQAYL</sequence>
<keyword evidence="1" id="KW-0812">Transmembrane</keyword>
<evidence type="ECO:0000256" key="1">
    <source>
        <dbReference type="SAM" id="Phobius"/>
    </source>
</evidence>
<reference evidence="2 3" key="1">
    <citation type="submission" date="2017-08" db="EMBL/GenBank/DDBJ databases">
        <title>USMARCv1.0.</title>
        <authorList>
            <person name="Hannum G.I."/>
            <person name="Koren S."/>
            <person name="Schroeder S.G."/>
            <person name="Chin S.C."/>
            <person name="Nonneman D.J."/>
            <person name="Becker S.A."/>
            <person name="Rosen B.D."/>
            <person name="Bickhart D.M."/>
            <person name="Putnam N.H."/>
            <person name="Green R.E."/>
            <person name="Tuggle C.K."/>
            <person name="Liu H."/>
            <person name="Rohrer G.A."/>
            <person name="Warr A."/>
            <person name="Hall R."/>
            <person name="Kim K."/>
            <person name="Hume D.A."/>
            <person name="Talbot R."/>
            <person name="Chow W."/>
            <person name="Howe K."/>
            <person name="Schwartz A.S."/>
            <person name="Watson M."/>
            <person name="Archibald A.L."/>
            <person name="Phillippy A.M."/>
            <person name="Smith T.P.L."/>
        </authorList>
    </citation>
    <scope>NUCLEOTIDE SEQUENCE [LARGE SCALE GENOMIC DNA]</scope>
</reference>
<keyword evidence="1" id="KW-1133">Transmembrane helix</keyword>
<reference evidence="2" key="2">
    <citation type="submission" date="2025-08" db="UniProtKB">
        <authorList>
            <consortium name="Ensembl"/>
        </authorList>
    </citation>
    <scope>IDENTIFICATION</scope>
</reference>
<evidence type="ECO:0000313" key="3">
    <source>
        <dbReference type="Proteomes" id="UP000314985"/>
    </source>
</evidence>
<evidence type="ECO:0000313" key="2">
    <source>
        <dbReference type="Ensembl" id="ENSSSCP00070043323.1"/>
    </source>
</evidence>